<keyword evidence="3" id="KW-0413">Isomerase</keyword>
<dbReference type="Proteomes" id="UP000030528">
    <property type="component" value="Unassembled WGS sequence"/>
</dbReference>
<keyword evidence="2 3" id="KW-0057">Aromatic amino acid biosynthesis</keyword>
<dbReference type="GO" id="GO:0046417">
    <property type="term" value="P:chorismate metabolic process"/>
    <property type="evidence" value="ECO:0007669"/>
    <property type="project" value="TreeGrafter"/>
</dbReference>
<gene>
    <name evidence="4" type="ORF">N781_17825</name>
</gene>
<dbReference type="eggNOG" id="COG4401">
    <property type="taxonomic scope" value="Bacteria"/>
</dbReference>
<dbReference type="CDD" id="cd02185">
    <property type="entry name" value="AroH"/>
    <property type="match status" value="1"/>
</dbReference>
<feature type="binding site" evidence="2">
    <location>
        <position position="89"/>
    </location>
    <ligand>
        <name>prephenate</name>
        <dbReference type="ChEBI" id="CHEBI:29934"/>
    </ligand>
</feature>
<dbReference type="RefSeq" id="WP_026799512.1">
    <property type="nucleotide sequence ID" value="NZ_AULI01000002.1"/>
</dbReference>
<dbReference type="Gene3D" id="3.30.1330.40">
    <property type="entry name" value="RutC-like"/>
    <property type="match status" value="1"/>
</dbReference>
<dbReference type="PIRSF" id="PIRSF005965">
    <property type="entry name" value="Chor_mut_AroH"/>
    <property type="match status" value="1"/>
</dbReference>
<dbReference type="AlphaFoldDB" id="A0A0A5GJI9"/>
<organism evidence="4 5">
    <name type="scientific">Pontibacillus halophilus JSM 076056 = DSM 19796</name>
    <dbReference type="NCBI Taxonomy" id="1385510"/>
    <lineage>
        <taxon>Bacteria</taxon>
        <taxon>Bacillati</taxon>
        <taxon>Bacillota</taxon>
        <taxon>Bacilli</taxon>
        <taxon>Bacillales</taxon>
        <taxon>Bacillaceae</taxon>
        <taxon>Pontibacillus</taxon>
    </lineage>
</organism>
<dbReference type="STRING" id="1385510.GCA_000425205_00742"/>
<dbReference type="NCBIfam" id="TIGR01796">
    <property type="entry name" value="CM_mono_aroH"/>
    <property type="match status" value="1"/>
</dbReference>
<evidence type="ECO:0000256" key="2">
    <source>
        <dbReference type="PIRSR" id="PIRSR005965-1"/>
    </source>
</evidence>
<evidence type="ECO:0000313" key="5">
    <source>
        <dbReference type="Proteomes" id="UP000030528"/>
    </source>
</evidence>
<dbReference type="EC" id="5.4.99.5" evidence="1 3"/>
<proteinExistence type="predicted"/>
<dbReference type="GO" id="GO:0009073">
    <property type="term" value="P:aromatic amino acid family biosynthetic process"/>
    <property type="evidence" value="ECO:0007669"/>
    <property type="project" value="UniProtKB-UniRule"/>
</dbReference>
<dbReference type="PANTHER" id="PTHR21164:SF0">
    <property type="entry name" value="CHORISMATE MUTASE AROH"/>
    <property type="match status" value="1"/>
</dbReference>
<dbReference type="PROSITE" id="PS51167">
    <property type="entry name" value="CHORISMATE_MUT_1"/>
    <property type="match status" value="1"/>
</dbReference>
<dbReference type="EMBL" id="AVPE01000007">
    <property type="protein sequence ID" value="KGX92159.1"/>
    <property type="molecule type" value="Genomic_DNA"/>
</dbReference>
<accession>A0A0A5GJI9</accession>
<evidence type="ECO:0000256" key="3">
    <source>
        <dbReference type="PROSITE-ProRule" id="PRU00514"/>
    </source>
</evidence>
<dbReference type="OrthoDB" id="9802232at2"/>
<feature type="binding site" evidence="2">
    <location>
        <position position="6"/>
    </location>
    <ligand>
        <name>prephenate</name>
        <dbReference type="ChEBI" id="CHEBI:29934"/>
    </ligand>
</feature>
<reference evidence="4 5" key="1">
    <citation type="submission" date="2013-08" db="EMBL/GenBank/DDBJ databases">
        <authorList>
            <person name="Huang J."/>
            <person name="Wang G."/>
        </authorList>
    </citation>
    <scope>NUCLEOTIDE SEQUENCE [LARGE SCALE GENOMIC DNA]</scope>
    <source>
        <strain evidence="4 5">JSM 076056</strain>
    </source>
</reference>
<dbReference type="UniPathway" id="UPA00120">
    <property type="reaction ID" value="UER00203"/>
</dbReference>
<comment type="caution">
    <text evidence="4">The sequence shown here is derived from an EMBL/GenBank/DDBJ whole genome shotgun (WGS) entry which is preliminary data.</text>
</comment>
<dbReference type="InterPro" id="IPR035959">
    <property type="entry name" value="RutC-like_sf"/>
</dbReference>
<evidence type="ECO:0000256" key="1">
    <source>
        <dbReference type="NCBIfam" id="TIGR01796"/>
    </source>
</evidence>
<evidence type="ECO:0000313" key="4">
    <source>
        <dbReference type="EMBL" id="KGX92159.1"/>
    </source>
</evidence>
<name>A0A0A5GJI9_9BACI</name>
<sequence length="121" mass="13711">MIRGIRGATTVSVDDCQEILTNTETLLRKIIEVNQLEADQVASIFISATNDMKTAFPAKALRQIEGFTFVPIMCMQELEIEGGLERCIRVMMHVNTSVPQQEVQHVYFEEAVKLRPDLVKE</sequence>
<keyword evidence="2 3" id="KW-0028">Amino-acid biosynthesis</keyword>
<keyword evidence="5" id="KW-1185">Reference proteome</keyword>
<dbReference type="SUPFAM" id="SSF55298">
    <property type="entry name" value="YjgF-like"/>
    <property type="match status" value="1"/>
</dbReference>
<feature type="binding site" evidence="2">
    <location>
        <position position="107"/>
    </location>
    <ligand>
        <name>prephenate</name>
        <dbReference type="ChEBI" id="CHEBI:29934"/>
    </ligand>
</feature>
<dbReference type="GO" id="GO:0008652">
    <property type="term" value="P:amino acid biosynthetic process"/>
    <property type="evidence" value="ECO:0007669"/>
    <property type="project" value="UniProtKB-UniRule"/>
</dbReference>
<dbReference type="Pfam" id="PF07736">
    <property type="entry name" value="CM_1"/>
    <property type="match status" value="1"/>
</dbReference>
<comment type="catalytic activity">
    <reaction evidence="3">
        <text>chorismate = prephenate</text>
        <dbReference type="Rhea" id="RHEA:13897"/>
        <dbReference type="ChEBI" id="CHEBI:29748"/>
        <dbReference type="ChEBI" id="CHEBI:29934"/>
        <dbReference type="EC" id="5.4.99.5"/>
    </reaction>
</comment>
<dbReference type="GO" id="GO:0004106">
    <property type="term" value="F:chorismate mutase activity"/>
    <property type="evidence" value="ECO:0007669"/>
    <property type="project" value="UniProtKB-UniRule"/>
</dbReference>
<dbReference type="InterPro" id="IPR008243">
    <property type="entry name" value="Chorismate_mutase_AroH"/>
</dbReference>
<protein>
    <recommendedName>
        <fullName evidence="1 3">chorismate mutase</fullName>
        <ecNumber evidence="1 3">5.4.99.5</ecNumber>
    </recommendedName>
</protein>
<dbReference type="PANTHER" id="PTHR21164">
    <property type="entry name" value="CHORISMATE MUTASE"/>
    <property type="match status" value="1"/>
</dbReference>